<dbReference type="GO" id="GO:0046872">
    <property type="term" value="F:metal ion binding"/>
    <property type="evidence" value="ECO:0007669"/>
    <property type="project" value="UniProtKB-KW"/>
</dbReference>
<comment type="pathway">
    <text evidence="2 6">Glycan biosynthesis; trehalose biosynthesis.</text>
</comment>
<evidence type="ECO:0000313" key="7">
    <source>
        <dbReference type="EMBL" id="MBB6118220.1"/>
    </source>
</evidence>
<comment type="function">
    <text evidence="5 6">Removes the phosphate from trehalose 6-phosphate to produce free trehalose.</text>
</comment>
<dbReference type="PANTHER" id="PTHR43768">
    <property type="entry name" value="TREHALOSE 6-PHOSPHATE PHOSPHATASE"/>
    <property type="match status" value="1"/>
</dbReference>
<proteinExistence type="inferred from homology"/>
<evidence type="ECO:0000256" key="2">
    <source>
        <dbReference type="ARBA" id="ARBA00005199"/>
    </source>
</evidence>
<evidence type="ECO:0000256" key="3">
    <source>
        <dbReference type="ARBA" id="ARBA00008770"/>
    </source>
</evidence>
<dbReference type="EMBL" id="JACHJO010000001">
    <property type="protein sequence ID" value="MBB6118220.1"/>
    <property type="molecule type" value="Genomic_DNA"/>
</dbReference>
<dbReference type="UniPathway" id="UPA00299"/>
<dbReference type="EC" id="3.1.3.12" evidence="6"/>
<dbReference type="Gene3D" id="3.40.50.1000">
    <property type="entry name" value="HAD superfamily/HAD-like"/>
    <property type="match status" value="1"/>
</dbReference>
<dbReference type="RefSeq" id="WP_184285772.1">
    <property type="nucleotide sequence ID" value="NZ_JACHJO010000001.1"/>
</dbReference>
<dbReference type="InterPro" id="IPR036412">
    <property type="entry name" value="HAD-like_sf"/>
</dbReference>
<evidence type="ECO:0000256" key="5">
    <source>
        <dbReference type="ARBA" id="ARBA00024179"/>
    </source>
</evidence>
<dbReference type="Proteomes" id="UP000536604">
    <property type="component" value="Unassembled WGS sequence"/>
</dbReference>
<dbReference type="GO" id="GO:0005992">
    <property type="term" value="P:trehalose biosynthetic process"/>
    <property type="evidence" value="ECO:0007669"/>
    <property type="project" value="UniProtKB-UniPathway"/>
</dbReference>
<organism evidence="7 8">
    <name type="scientific">Nocardiopsis algeriensis</name>
    <dbReference type="NCBI Taxonomy" id="1478215"/>
    <lineage>
        <taxon>Bacteria</taxon>
        <taxon>Bacillati</taxon>
        <taxon>Actinomycetota</taxon>
        <taxon>Actinomycetes</taxon>
        <taxon>Streptosporangiales</taxon>
        <taxon>Nocardiopsidaceae</taxon>
        <taxon>Nocardiopsis</taxon>
    </lineage>
</organism>
<dbReference type="InterPro" id="IPR003337">
    <property type="entry name" value="Trehalose_PPase"/>
</dbReference>
<dbReference type="InterPro" id="IPR044651">
    <property type="entry name" value="OTSB-like"/>
</dbReference>
<keyword evidence="6" id="KW-0479">Metal-binding</keyword>
<dbReference type="NCBIfam" id="TIGR01484">
    <property type="entry name" value="HAD-SF-IIB"/>
    <property type="match status" value="1"/>
</dbReference>
<dbReference type="NCBIfam" id="TIGR00685">
    <property type="entry name" value="T6PP"/>
    <property type="match status" value="1"/>
</dbReference>
<keyword evidence="4 6" id="KW-0378">Hydrolase</keyword>
<gene>
    <name evidence="7" type="ORF">FHS13_000148</name>
</gene>
<comment type="cofactor">
    <cofactor evidence="6">
        <name>Mg(2+)</name>
        <dbReference type="ChEBI" id="CHEBI:18420"/>
    </cofactor>
</comment>
<dbReference type="AlphaFoldDB" id="A0A841IJC7"/>
<evidence type="ECO:0000313" key="8">
    <source>
        <dbReference type="Proteomes" id="UP000536604"/>
    </source>
</evidence>
<comment type="catalytic activity">
    <reaction evidence="1 6">
        <text>alpha,alpha-trehalose 6-phosphate + H2O = alpha,alpha-trehalose + phosphate</text>
        <dbReference type="Rhea" id="RHEA:23420"/>
        <dbReference type="ChEBI" id="CHEBI:15377"/>
        <dbReference type="ChEBI" id="CHEBI:16551"/>
        <dbReference type="ChEBI" id="CHEBI:43474"/>
        <dbReference type="ChEBI" id="CHEBI:58429"/>
        <dbReference type="EC" id="3.1.3.12"/>
    </reaction>
</comment>
<comment type="caution">
    <text evidence="7">The sequence shown here is derived from an EMBL/GenBank/DDBJ whole genome shotgun (WGS) entry which is preliminary data.</text>
</comment>
<evidence type="ECO:0000256" key="6">
    <source>
        <dbReference type="RuleBase" id="RU361117"/>
    </source>
</evidence>
<accession>A0A841IJC7</accession>
<evidence type="ECO:0000256" key="1">
    <source>
        <dbReference type="ARBA" id="ARBA00000500"/>
    </source>
</evidence>
<dbReference type="Pfam" id="PF02358">
    <property type="entry name" value="Trehalose_PPase"/>
    <property type="match status" value="1"/>
</dbReference>
<dbReference type="SUPFAM" id="SSF56784">
    <property type="entry name" value="HAD-like"/>
    <property type="match status" value="1"/>
</dbReference>
<dbReference type="Gene3D" id="3.30.70.1020">
    <property type="entry name" value="Trehalose-6-phosphate phosphatase related protein, domain 2"/>
    <property type="match status" value="1"/>
</dbReference>
<keyword evidence="8" id="KW-1185">Reference proteome</keyword>
<protein>
    <recommendedName>
        <fullName evidence="6">Trehalose 6-phosphate phosphatase</fullName>
        <ecNumber evidence="6">3.1.3.12</ecNumber>
    </recommendedName>
</protein>
<sequence length="275" mass="28702">MSLPQPSTDTGRTALEALLEKPSGLLAAFDFDGTLAPVVEDPEASAPYPGIVEQLTDLASLVGNVAVVTGRPAATAVRLGGLERVPGITVLGHYGAERWVDGRLLAADPPPGVSLVRQELPGLLERTGAPEGTWIEDKGRSLAVHTRRAAEPEAALAMLIPHLSELAERADLQLEPGRLVMEIRPSGVDKGEALTALVTERQADTVLFAGDDLGDLPAFEAVAQLRERGVSGLSVCVHSSEVAVLSEVTDLLVEGPAGLSELLGSLIGAIRAQRS</sequence>
<reference evidence="7 8" key="1">
    <citation type="submission" date="2020-08" db="EMBL/GenBank/DDBJ databases">
        <title>Genomic Encyclopedia of Type Strains, Phase III (KMG-III): the genomes of soil and plant-associated and newly described type strains.</title>
        <authorList>
            <person name="Whitman W."/>
        </authorList>
    </citation>
    <scope>NUCLEOTIDE SEQUENCE [LARGE SCALE GENOMIC DNA]</scope>
    <source>
        <strain evidence="7 8">CECT 8712</strain>
    </source>
</reference>
<evidence type="ECO:0000256" key="4">
    <source>
        <dbReference type="ARBA" id="ARBA00022801"/>
    </source>
</evidence>
<dbReference type="InterPro" id="IPR006379">
    <property type="entry name" value="HAD-SF_hydro_IIB"/>
</dbReference>
<dbReference type="InterPro" id="IPR023214">
    <property type="entry name" value="HAD_sf"/>
</dbReference>
<dbReference type="PANTHER" id="PTHR43768:SF3">
    <property type="entry name" value="TREHALOSE 6-PHOSPHATE PHOSPHATASE"/>
    <property type="match status" value="1"/>
</dbReference>
<keyword evidence="6" id="KW-0460">Magnesium</keyword>
<comment type="similarity">
    <text evidence="3 6">Belongs to the trehalose phosphatase family.</text>
</comment>
<dbReference type="GO" id="GO:0004805">
    <property type="term" value="F:trehalose-phosphatase activity"/>
    <property type="evidence" value="ECO:0007669"/>
    <property type="project" value="UniProtKB-EC"/>
</dbReference>
<name>A0A841IJC7_9ACTN</name>